<dbReference type="Pfam" id="PF13160">
    <property type="entry name" value="DUF3995"/>
    <property type="match status" value="1"/>
</dbReference>
<feature type="transmembrane region" description="Helical" evidence="1">
    <location>
        <begin position="120"/>
        <end position="138"/>
    </location>
</feature>
<dbReference type="AlphaFoldDB" id="A0A2W7RK56"/>
<proteinExistence type="predicted"/>
<evidence type="ECO:0000313" key="2">
    <source>
        <dbReference type="EMBL" id="PZX51045.1"/>
    </source>
</evidence>
<gene>
    <name evidence="2" type="ORF">LV85_02588</name>
</gene>
<keyword evidence="1" id="KW-1133">Transmembrane helix</keyword>
<dbReference type="OrthoDB" id="8590912at2"/>
<reference evidence="2 3" key="1">
    <citation type="submission" date="2018-06" db="EMBL/GenBank/DDBJ databases">
        <title>Genomic Encyclopedia of Archaeal and Bacterial Type Strains, Phase II (KMG-II): from individual species to whole genera.</title>
        <authorList>
            <person name="Goeker M."/>
        </authorList>
    </citation>
    <scope>NUCLEOTIDE SEQUENCE [LARGE SCALE GENOMIC DNA]</scope>
    <source>
        <strain evidence="2 3">DSM 19830</strain>
    </source>
</reference>
<accession>A0A2W7RK56</accession>
<keyword evidence="1" id="KW-0812">Transmembrane</keyword>
<comment type="caution">
    <text evidence="2">The sequence shown here is derived from an EMBL/GenBank/DDBJ whole genome shotgun (WGS) entry which is preliminary data.</text>
</comment>
<keyword evidence="1" id="KW-0472">Membrane</keyword>
<protein>
    <submittedName>
        <fullName evidence="2">Uncharacterized protein DUF3995</fullName>
    </submittedName>
</protein>
<feature type="transmembrane region" description="Helical" evidence="1">
    <location>
        <begin position="48"/>
        <end position="66"/>
    </location>
</feature>
<dbReference type="EMBL" id="QKZT01000010">
    <property type="protein sequence ID" value="PZX51045.1"/>
    <property type="molecule type" value="Genomic_DNA"/>
</dbReference>
<keyword evidence="3" id="KW-1185">Reference proteome</keyword>
<dbReference type="InterPro" id="IPR025058">
    <property type="entry name" value="DUF3995"/>
</dbReference>
<organism evidence="2 3">
    <name type="scientific">Algoriphagus chordae</name>
    <dbReference type="NCBI Taxonomy" id="237019"/>
    <lineage>
        <taxon>Bacteria</taxon>
        <taxon>Pseudomonadati</taxon>
        <taxon>Bacteroidota</taxon>
        <taxon>Cytophagia</taxon>
        <taxon>Cytophagales</taxon>
        <taxon>Cyclobacteriaceae</taxon>
        <taxon>Algoriphagus</taxon>
    </lineage>
</organism>
<evidence type="ECO:0000313" key="3">
    <source>
        <dbReference type="Proteomes" id="UP000248882"/>
    </source>
</evidence>
<sequence>MILSVLLSLILIVLALIHFNWVFGGEFGFKESLPTDERGERVLNPKRLDSAIVGLGLTAFGMFYVFKTGLFAFHLPEWILNYVGWIIPVIFLLRAIGEFRYIGFFKRVKNTEFAQLDRKLFSPLCLLIGLLGVLAQLFK</sequence>
<name>A0A2W7RK56_9BACT</name>
<dbReference type="Proteomes" id="UP000248882">
    <property type="component" value="Unassembled WGS sequence"/>
</dbReference>
<feature type="transmembrane region" description="Helical" evidence="1">
    <location>
        <begin position="78"/>
        <end position="97"/>
    </location>
</feature>
<evidence type="ECO:0000256" key="1">
    <source>
        <dbReference type="SAM" id="Phobius"/>
    </source>
</evidence>